<feature type="domain" description="Dockerin" evidence="3">
    <location>
        <begin position="2020"/>
        <end position="2086"/>
    </location>
</feature>
<proteinExistence type="predicted"/>
<reference evidence="4 5" key="1">
    <citation type="submission" date="2013-06" db="EMBL/GenBank/DDBJ databases">
        <title>Rumen cellulosomics: divergent fiber-degrading strategies revealed by comparative genome-wide analysis of six Ruminococcal strains.</title>
        <authorList>
            <person name="Dassa B."/>
            <person name="Borovok I."/>
            <person name="Lamed R."/>
            <person name="Flint H."/>
            <person name="Yeoman C.J."/>
            <person name="White B."/>
            <person name="Bayer E.A."/>
        </authorList>
    </citation>
    <scope>NUCLEOTIDE SEQUENCE [LARGE SCALE GENOMIC DNA]</scope>
    <source>
        <strain evidence="4 5">SY3</strain>
    </source>
</reference>
<comment type="caution">
    <text evidence="4">The sequence shown here is derived from an EMBL/GenBank/DDBJ whole genome shotgun (WGS) entry which is preliminary data.</text>
</comment>
<dbReference type="RefSeq" id="WP_037289881.1">
    <property type="nucleotide sequence ID" value="NZ_JEOB01000004.1"/>
</dbReference>
<dbReference type="OrthoDB" id="1813941at2"/>
<dbReference type="GO" id="GO:0000272">
    <property type="term" value="P:polysaccharide catabolic process"/>
    <property type="evidence" value="ECO:0007669"/>
    <property type="project" value="InterPro"/>
</dbReference>
<dbReference type="EMBL" id="JEOB01000004">
    <property type="protein sequence ID" value="EXM38629.1"/>
    <property type="molecule type" value="Genomic_DNA"/>
</dbReference>
<dbReference type="PROSITE" id="PS51766">
    <property type="entry name" value="DOCKERIN"/>
    <property type="match status" value="1"/>
</dbReference>
<dbReference type="GO" id="GO:0004553">
    <property type="term" value="F:hydrolase activity, hydrolyzing O-glycosyl compounds"/>
    <property type="evidence" value="ECO:0007669"/>
    <property type="project" value="InterPro"/>
</dbReference>
<evidence type="ECO:0000256" key="2">
    <source>
        <dbReference type="SAM" id="MobiDB-lite"/>
    </source>
</evidence>
<dbReference type="PROSITE" id="PS00018">
    <property type="entry name" value="EF_HAND_1"/>
    <property type="match status" value="2"/>
</dbReference>
<dbReference type="InterPro" id="IPR036439">
    <property type="entry name" value="Dockerin_dom_sf"/>
</dbReference>
<evidence type="ECO:0000256" key="1">
    <source>
        <dbReference type="SAM" id="Coils"/>
    </source>
</evidence>
<organism evidence="4 5">
    <name type="scientific">Ruminococcus albus SY3</name>
    <dbReference type="NCBI Taxonomy" id="1341156"/>
    <lineage>
        <taxon>Bacteria</taxon>
        <taxon>Bacillati</taxon>
        <taxon>Bacillota</taxon>
        <taxon>Clostridia</taxon>
        <taxon>Eubacteriales</taxon>
        <taxon>Oscillospiraceae</taxon>
        <taxon>Ruminococcus</taxon>
    </lineage>
</organism>
<evidence type="ECO:0000313" key="5">
    <source>
        <dbReference type="Proteomes" id="UP000021369"/>
    </source>
</evidence>
<keyword evidence="5" id="KW-1185">Reference proteome</keyword>
<feature type="region of interest" description="Disordered" evidence="2">
    <location>
        <begin position="613"/>
        <end position="651"/>
    </location>
</feature>
<dbReference type="Proteomes" id="UP000021369">
    <property type="component" value="Unassembled WGS sequence"/>
</dbReference>
<evidence type="ECO:0000259" key="3">
    <source>
        <dbReference type="PROSITE" id="PS51766"/>
    </source>
</evidence>
<dbReference type="PATRIC" id="fig|1341156.4.peg.2876"/>
<dbReference type="CDD" id="cd14256">
    <property type="entry name" value="Dockerin_I"/>
    <property type="match status" value="1"/>
</dbReference>
<dbReference type="InterPro" id="IPR016134">
    <property type="entry name" value="Dockerin_dom"/>
</dbReference>
<protein>
    <recommendedName>
        <fullName evidence="3">Dockerin domain-containing protein</fullName>
    </recommendedName>
</protein>
<name>A0A011UDC5_RUMAL</name>
<evidence type="ECO:0000313" key="4">
    <source>
        <dbReference type="EMBL" id="EXM38629.1"/>
    </source>
</evidence>
<accession>A0A011UDC5</accession>
<dbReference type="InterPro" id="IPR002105">
    <property type="entry name" value="Dockerin_1_rpt"/>
</dbReference>
<dbReference type="Gene3D" id="1.10.1330.10">
    <property type="entry name" value="Dockerin domain"/>
    <property type="match status" value="1"/>
</dbReference>
<dbReference type="SUPFAM" id="SSF63446">
    <property type="entry name" value="Type I dockerin domain"/>
    <property type="match status" value="1"/>
</dbReference>
<feature type="coiled-coil region" evidence="1">
    <location>
        <begin position="1504"/>
        <end position="1568"/>
    </location>
</feature>
<keyword evidence="1" id="KW-0175">Coiled coil</keyword>
<feature type="compositionally biased region" description="Low complexity" evidence="2">
    <location>
        <begin position="627"/>
        <end position="639"/>
    </location>
</feature>
<gene>
    <name evidence="4" type="ORF">RASY3_16385</name>
</gene>
<dbReference type="Pfam" id="PF00404">
    <property type="entry name" value="Dockerin_1"/>
    <property type="match status" value="1"/>
</dbReference>
<feature type="coiled-coil region" evidence="1">
    <location>
        <begin position="1618"/>
        <end position="1664"/>
    </location>
</feature>
<sequence length="2086" mass="230206">MARNLSKDLKRLVAGLCAVLVVGGAVPVQPLVGFVNTDITASADEVEAVFVDYEPTIKEKGSTYFFKKITTDALPGVVYRSNNNRPDISNYFSTTDATTTFVVKPKNGQKVRVYYRTSLYYQDSINIRVNGEMSPRVNYSYNSSNNTYNSYFEITGTENSFTDGIEVSATFHNFGNPSNLNNTQYALVGFQMQKITATLSTSGFVEGEDYAVVGNVTEVSPGDVVTIYSNKKFKTDKDYTPLVFEKNHDTEDDYKDFKYKCTMTVNDQATFGENEVISFIEEPKVTLNFQDLTETDYAVDYYDNDVYVTDYVDIYTNKRFYLDESIYNDTNKDYIQYDQETQDGGFTFNEKPYLYKYHVTFPEYPYNTDTTATFIAEKNVDLEFNDMVEGMDYVVEGGLDYAYVADGSVIYSNQSITTDISKAQLEESIRKDGFTYNEKNYKFKYDVTYPDTLNTGDTVTFTHVHEYGNPHVDTVNKPDTILAECIGENGENVGTVELALLQPKEVYHYGDLPVVEDVVIKPEQNPNGITKIEPMSLSIRKADKATTQETFTDFGEYELSAVVDVVYNGKTVPCTITKNVLYAPRSLTGDENSSSTDKDYTGCQFFLRTYEEADEDQVEPEIENDSPDQQNPDQQNNEQQNDEQQENEQQQANYSEVPLVVKNGVITLPKDSFVYNKKEQKPVIVVKNSINGTVTELTEEEITSTVEGKTGANKDNEYYEFKISAIESEDPETDPAKYTGEVTVKWRIEKAENTLKLTPKNEIVYDGEELDINDFNSEDKDDILNDDNIKLEFEGSKKGYEFIAPDDAETPYQLTEADDGKMLTITPGAVYKLPDNVLGRVVQYDVNDGEVEAKTFGLPNEFELIKFTKHFLTGEDYIDCYTTEYEHRGGMIIDGLRVKVTFEDNEVIFHLFSDETYETATLFTGEDDYDITSAGEQKGKVTITSDNYQDKVMDFETAIAKKEVTVAPNGIKDNEKNTITWGELIKDSDVLYTQDGVVDKDKPAGGDYNFGLIFTAEGYNFDDASKNNVGEYKLVPSDIFAEYNAADNNYLLVLPKEETEEEVEEVIPVEVAPLELSEVAEQEEQTEQEEEVKLDTLTIVPYELTSSNVTVADITYQYDTYVKTPTVTASVPYSVKDEAELQTYTLSLGTVEDHNSKDAFVKGVRYDNIVGEKNISVATDDTTNKNFTTDEDGVEFKWYIRNGTLTVDVGNINGKIYDGTTVTDPTVTVKNQINEAVQNADIKVQYQKKDEETGEYSDPVDEAPKDAGTYRAVVTTNADSYNEKVSYSDDFTIDKRTVTVTLNGLPTVKGYNDKTVEYKISKVDAENPDDFTGIIDNEVEPEGTVVIEAGKLNGNHITNDDLPEIVEALGDNYTFQYDEVLSLAEPKLARLEVRKAYMDEGEVIKPHDYITAYDENGKDITDKCVVINIDNINQTGDYKIEVNDGSLDVPLSDILYVLTKVDKVNDLIAELPESEDVTVEDEDAITNAREAYEALTDEQKAKVDADALNKLEDAEEALEDAKKAAAVTEAINALPDAEDVTTEDADDIENARDKYDALTDAQKDLIDEETVDKLEAAETALAAAIEAAADEAAADAVKQEINNLPAAEDVTTEDADDIENARDKYDALTDAQKDLIDEETVDKLEAAETALAAAEKAAADQTAADAVKKAINDLPAAEDVTVDDAEAIEDAREAFEALTDDQKALVDGDTMNKLDDAEAALEAAKKEAADQAAADAVKKAINDLPAAENVTVDDADAITAACEAFEALTGDQKNLVDGDTMKKLDDAVAALDTAKKAAEKAAEDQAAADAVKKAINDLPTAENVTVDDADAIAAAREAFEALTDDQKGLVDGDTMKTLDDAEAALDAAKKTAEKAAEDQAAADAVKKAINDLPAAENVTVDDADAIAAVREAFEALTDDQKGMVDGDTMKKLDDAEAALDTAKKAAEKAAEDQAAADAVKNAINALPAAEDLTKDDAEAIANARKLFDELTDEQKALIDPEVVKKLTDNETAVAAIIEESKYMKGDVNGDGKININDLTKIAAHVKGKKLLTEEEQMRADVNGDGKLDINDISKIAAHIKGKRLLK</sequence>
<dbReference type="InterPro" id="IPR018247">
    <property type="entry name" value="EF_Hand_1_Ca_BS"/>
</dbReference>
<feature type="compositionally biased region" description="Acidic residues" evidence="2">
    <location>
        <begin position="613"/>
        <end position="626"/>
    </location>
</feature>